<feature type="compositionally biased region" description="Basic and acidic residues" evidence="9">
    <location>
        <begin position="382"/>
        <end position="393"/>
    </location>
</feature>
<evidence type="ECO:0000256" key="1">
    <source>
        <dbReference type="ARBA" id="ARBA00004123"/>
    </source>
</evidence>
<dbReference type="AlphaFoldDB" id="A0AAW2RCV8"/>
<dbReference type="GO" id="GO:0005829">
    <property type="term" value="C:cytosol"/>
    <property type="evidence" value="ECO:0007669"/>
    <property type="project" value="TreeGrafter"/>
</dbReference>
<dbReference type="GO" id="GO:0033588">
    <property type="term" value="C:elongator holoenzyme complex"/>
    <property type="evidence" value="ECO:0007669"/>
    <property type="project" value="InterPro"/>
</dbReference>
<sequence length="411" mass="46129">MAEWICRTLRDGGLEGEHAPALTINDTISCPLGSVVFDHILSQLSSFIFCQKSQSNGIVLVALSRSPLYYEQLLKSKGFDVVTSSTWFKILDCYTDPLGWRSKLVESGSIRSLSSGSSLTVNICKNVKDLDELFSSILELGKELSGDGKGRFTVAIDSVSSLLRQTSVSSVAALLTNLRSHGGFPRGNYLRNLRSLEETPQILILVDPKWIWILFFLLIADQVSSLFWLLHLDMHETRATAALEYMSSMKANIEPIFQSVDGPRGNSENLSLMEQNLRSGKFCVRVKRRNGRVRMMFEELSVEKSGIKFTPLSSEDQMTAQSLVPKVQFNLQLSEKERNDRAKVVLPFEHQGNGKTIQIYDGRKSLNDDKAETQHASVQKVDSNRGEIIYFRDSDDEMPDSDEDPDDDLDI</sequence>
<evidence type="ECO:0000313" key="11">
    <source>
        <dbReference type="EMBL" id="KAL0378065.1"/>
    </source>
</evidence>
<feature type="transmembrane region" description="Helical" evidence="10">
    <location>
        <begin position="210"/>
        <end position="230"/>
    </location>
</feature>
<feature type="region of interest" description="Disordered" evidence="9">
    <location>
        <begin position="368"/>
        <end position="411"/>
    </location>
</feature>
<dbReference type="Pfam" id="PF10483">
    <property type="entry name" value="Elong_Iki1"/>
    <property type="match status" value="1"/>
</dbReference>
<organism evidence="11">
    <name type="scientific">Sesamum radiatum</name>
    <name type="common">Black benniseed</name>
    <dbReference type="NCBI Taxonomy" id="300843"/>
    <lineage>
        <taxon>Eukaryota</taxon>
        <taxon>Viridiplantae</taxon>
        <taxon>Streptophyta</taxon>
        <taxon>Embryophyta</taxon>
        <taxon>Tracheophyta</taxon>
        <taxon>Spermatophyta</taxon>
        <taxon>Magnoliopsida</taxon>
        <taxon>eudicotyledons</taxon>
        <taxon>Gunneridae</taxon>
        <taxon>Pentapetalae</taxon>
        <taxon>asterids</taxon>
        <taxon>lamiids</taxon>
        <taxon>Lamiales</taxon>
        <taxon>Pedaliaceae</taxon>
        <taxon>Sesamum</taxon>
    </lineage>
</organism>
<comment type="subcellular location">
    <subcellularLocation>
        <location evidence="2">Cytoplasm</location>
    </subcellularLocation>
    <subcellularLocation>
        <location evidence="1">Nucleus</location>
    </subcellularLocation>
</comment>
<comment type="pathway">
    <text evidence="3">tRNA modification; 5-methoxycarbonylmethyl-2-thiouridine-tRNA biosynthesis.</text>
</comment>
<keyword evidence="10" id="KW-0812">Transmembrane</keyword>
<dbReference type="PANTHER" id="PTHR15641:SF1">
    <property type="entry name" value="ELONGATOR COMPLEX PROTEIN 5"/>
    <property type="match status" value="1"/>
</dbReference>
<keyword evidence="10" id="KW-1133">Transmembrane helix</keyword>
<dbReference type="GO" id="GO:0002098">
    <property type="term" value="P:tRNA wobble uridine modification"/>
    <property type="evidence" value="ECO:0007669"/>
    <property type="project" value="InterPro"/>
</dbReference>
<protein>
    <recommendedName>
        <fullName evidence="5">Elongator complex protein 5</fullName>
    </recommendedName>
</protein>
<evidence type="ECO:0000256" key="8">
    <source>
        <dbReference type="ARBA" id="ARBA00023242"/>
    </source>
</evidence>
<reference evidence="11" key="1">
    <citation type="submission" date="2020-06" db="EMBL/GenBank/DDBJ databases">
        <authorList>
            <person name="Li T."/>
            <person name="Hu X."/>
            <person name="Zhang T."/>
            <person name="Song X."/>
            <person name="Zhang H."/>
            <person name="Dai N."/>
            <person name="Sheng W."/>
            <person name="Hou X."/>
            <person name="Wei L."/>
        </authorList>
    </citation>
    <scope>NUCLEOTIDE SEQUENCE</scope>
    <source>
        <strain evidence="11">G02</strain>
        <tissue evidence="11">Leaf</tissue>
    </source>
</reference>
<gene>
    <name evidence="11" type="ORF">Sradi_3112000</name>
</gene>
<dbReference type="GO" id="GO:0005634">
    <property type="term" value="C:nucleus"/>
    <property type="evidence" value="ECO:0007669"/>
    <property type="project" value="UniProtKB-SubCell"/>
</dbReference>
<proteinExistence type="inferred from homology"/>
<keyword evidence="10" id="KW-0472">Membrane</keyword>
<evidence type="ECO:0000256" key="6">
    <source>
        <dbReference type="ARBA" id="ARBA00022490"/>
    </source>
</evidence>
<dbReference type="InterPro" id="IPR019519">
    <property type="entry name" value="Elp5"/>
</dbReference>
<evidence type="ECO:0000256" key="7">
    <source>
        <dbReference type="ARBA" id="ARBA00022694"/>
    </source>
</evidence>
<evidence type="ECO:0000256" key="3">
    <source>
        <dbReference type="ARBA" id="ARBA00005043"/>
    </source>
</evidence>
<keyword evidence="8" id="KW-0539">Nucleus</keyword>
<reference evidence="11" key="2">
    <citation type="journal article" date="2024" name="Plant">
        <title>Genomic evolution and insights into agronomic trait innovations of Sesamum species.</title>
        <authorList>
            <person name="Miao H."/>
            <person name="Wang L."/>
            <person name="Qu L."/>
            <person name="Liu H."/>
            <person name="Sun Y."/>
            <person name="Le M."/>
            <person name="Wang Q."/>
            <person name="Wei S."/>
            <person name="Zheng Y."/>
            <person name="Lin W."/>
            <person name="Duan Y."/>
            <person name="Cao H."/>
            <person name="Xiong S."/>
            <person name="Wang X."/>
            <person name="Wei L."/>
            <person name="Li C."/>
            <person name="Ma Q."/>
            <person name="Ju M."/>
            <person name="Zhao R."/>
            <person name="Li G."/>
            <person name="Mu C."/>
            <person name="Tian Q."/>
            <person name="Mei H."/>
            <person name="Zhang T."/>
            <person name="Gao T."/>
            <person name="Zhang H."/>
        </authorList>
    </citation>
    <scope>NUCLEOTIDE SEQUENCE</scope>
    <source>
        <strain evidence="11">G02</strain>
    </source>
</reference>
<accession>A0AAW2RCV8</accession>
<evidence type="ECO:0000256" key="5">
    <source>
        <dbReference type="ARBA" id="ARBA00020264"/>
    </source>
</evidence>
<evidence type="ECO:0000256" key="9">
    <source>
        <dbReference type="SAM" id="MobiDB-lite"/>
    </source>
</evidence>
<comment type="similarity">
    <text evidence="4">Belongs to the ELP5 family.</text>
</comment>
<comment type="caution">
    <text evidence="11">The sequence shown here is derived from an EMBL/GenBank/DDBJ whole genome shotgun (WGS) entry which is preliminary data.</text>
</comment>
<evidence type="ECO:0000256" key="4">
    <source>
        <dbReference type="ARBA" id="ARBA00009567"/>
    </source>
</evidence>
<dbReference type="GO" id="GO:0000049">
    <property type="term" value="F:tRNA binding"/>
    <property type="evidence" value="ECO:0007669"/>
    <property type="project" value="TreeGrafter"/>
</dbReference>
<dbReference type="PANTHER" id="PTHR15641">
    <property type="entry name" value="ELONGATOR COMPLEX PROTEIN 5"/>
    <property type="match status" value="1"/>
</dbReference>
<dbReference type="EMBL" id="JACGWJ010000013">
    <property type="protein sequence ID" value="KAL0378065.1"/>
    <property type="molecule type" value="Genomic_DNA"/>
</dbReference>
<feature type="compositionally biased region" description="Acidic residues" evidence="9">
    <location>
        <begin position="394"/>
        <end position="411"/>
    </location>
</feature>
<keyword evidence="6" id="KW-0963">Cytoplasm</keyword>
<keyword evidence="7" id="KW-0819">tRNA processing</keyword>
<evidence type="ECO:0000256" key="2">
    <source>
        <dbReference type="ARBA" id="ARBA00004496"/>
    </source>
</evidence>
<name>A0AAW2RCV8_SESRA</name>
<evidence type="ECO:0000256" key="10">
    <source>
        <dbReference type="SAM" id="Phobius"/>
    </source>
</evidence>